<evidence type="ECO:0000256" key="1">
    <source>
        <dbReference type="ARBA" id="ARBA00004609"/>
    </source>
</evidence>
<evidence type="ECO:0000259" key="11">
    <source>
        <dbReference type="SMART" id="SM00768"/>
    </source>
</evidence>
<evidence type="ECO:0000313" key="12">
    <source>
        <dbReference type="EMBL" id="KAL3515872.1"/>
    </source>
</evidence>
<feature type="chain" id="PRO_5044749996" description="X8 domain-containing protein" evidence="10">
    <location>
        <begin position="34"/>
        <end position="345"/>
    </location>
</feature>
<evidence type="ECO:0000256" key="3">
    <source>
        <dbReference type="ARBA" id="ARBA00022622"/>
    </source>
</evidence>
<feature type="compositionally biased region" description="Low complexity" evidence="9">
    <location>
        <begin position="273"/>
        <end position="290"/>
    </location>
</feature>
<evidence type="ECO:0000256" key="8">
    <source>
        <dbReference type="ARBA" id="ARBA00023288"/>
    </source>
</evidence>
<name>A0ABD2ZBY2_9GENT</name>
<keyword evidence="6" id="KW-1015">Disulfide bond</keyword>
<feature type="region of interest" description="Disordered" evidence="9">
    <location>
        <begin position="273"/>
        <end position="321"/>
    </location>
</feature>
<comment type="caution">
    <text evidence="12">The sequence shown here is derived from an EMBL/GenBank/DDBJ whole genome shotgun (WGS) entry which is preliminary data.</text>
</comment>
<evidence type="ECO:0000256" key="6">
    <source>
        <dbReference type="ARBA" id="ARBA00023157"/>
    </source>
</evidence>
<dbReference type="Gene3D" id="1.20.58.1040">
    <property type="match status" value="1"/>
</dbReference>
<proteinExistence type="predicted"/>
<dbReference type="InterPro" id="IPR012946">
    <property type="entry name" value="X8"/>
</dbReference>
<keyword evidence="7" id="KW-0325">Glycoprotein</keyword>
<dbReference type="Pfam" id="PF07983">
    <property type="entry name" value="X8"/>
    <property type="match status" value="1"/>
</dbReference>
<dbReference type="GO" id="GO:0098552">
    <property type="term" value="C:side of membrane"/>
    <property type="evidence" value="ECO:0007669"/>
    <property type="project" value="UniProtKB-KW"/>
</dbReference>
<protein>
    <recommendedName>
        <fullName evidence="11">X8 domain-containing protein</fullName>
    </recommendedName>
</protein>
<comment type="subcellular location">
    <subcellularLocation>
        <location evidence="1">Cell membrane</location>
        <topology evidence="1">Lipid-anchor</topology>
        <topology evidence="1">GPI-anchor</topology>
    </subcellularLocation>
</comment>
<dbReference type="InterPro" id="IPR044788">
    <property type="entry name" value="X8_dom_prot"/>
</dbReference>
<dbReference type="Proteomes" id="UP001630127">
    <property type="component" value="Unassembled WGS sequence"/>
</dbReference>
<dbReference type="FunFam" id="1.20.58.1040:FF:000001">
    <property type="entry name" value="Glucan endo-1,3-beta-glucosidase 4"/>
    <property type="match status" value="1"/>
</dbReference>
<keyword evidence="2" id="KW-1003">Cell membrane</keyword>
<feature type="signal peptide" evidence="10">
    <location>
        <begin position="1"/>
        <end position="33"/>
    </location>
</feature>
<keyword evidence="5" id="KW-0472">Membrane</keyword>
<evidence type="ECO:0000256" key="7">
    <source>
        <dbReference type="ARBA" id="ARBA00023180"/>
    </source>
</evidence>
<accession>A0ABD2ZBY2</accession>
<dbReference type="GO" id="GO:0005886">
    <property type="term" value="C:plasma membrane"/>
    <property type="evidence" value="ECO:0007669"/>
    <property type="project" value="UniProtKB-SubCell"/>
</dbReference>
<keyword evidence="8" id="KW-0449">Lipoprotein</keyword>
<evidence type="ECO:0000256" key="4">
    <source>
        <dbReference type="ARBA" id="ARBA00022729"/>
    </source>
</evidence>
<dbReference type="EMBL" id="JBJUIK010000010">
    <property type="protein sequence ID" value="KAL3515872.1"/>
    <property type="molecule type" value="Genomic_DNA"/>
</dbReference>
<reference evidence="12 13" key="1">
    <citation type="submission" date="2024-11" db="EMBL/GenBank/DDBJ databases">
        <title>A near-complete genome assembly of Cinchona calisaya.</title>
        <authorList>
            <person name="Lian D.C."/>
            <person name="Zhao X.W."/>
            <person name="Wei L."/>
        </authorList>
    </citation>
    <scope>NUCLEOTIDE SEQUENCE [LARGE SCALE GENOMIC DNA]</scope>
    <source>
        <tissue evidence="12">Nenye</tissue>
    </source>
</reference>
<dbReference type="PANTHER" id="PTHR31044:SF120">
    <property type="entry name" value="CARBOHYDRATE-BINDING X8 DOMAIN SUPERFAMILY PROTEIN"/>
    <property type="match status" value="1"/>
</dbReference>
<feature type="compositionally biased region" description="Polar residues" evidence="9">
    <location>
        <begin position="291"/>
        <end position="308"/>
    </location>
</feature>
<sequence length="345" mass="35516">MVQFILSMDSSRGSQYIFLFLLSFIVSSSCTSAEKLEGKVFHPSRRELYESFHFEATQHDLVNPPFTTTTPVTNPVTTPSIVPPDNSAPSVVTVPATNPIGVTPNPVATPATIPTATPVPVPVTNPVNPAVPVTNPVTTPVTNPVTTPTPSGALPVTSPVTNPTPAPVTTNAPAIPGQSWCVAKSGTSETTIQLALDYACGMGGADCSAIQQGGMCYNPNTLQNHASVAFNNYYQKNPTQASCDFGGTAMIINANPSSGSCIFATLSSSSSPATASTSGATPTGSGTSPTVLNASNPTSGDTTSTGFGNSPPNSSTSTSISNRLRPAIGCIHLMITFTFTRITLF</sequence>
<feature type="domain" description="X8" evidence="11">
    <location>
        <begin position="179"/>
        <end position="263"/>
    </location>
</feature>
<dbReference type="PANTHER" id="PTHR31044">
    <property type="entry name" value="BETA-1,3 GLUCANASE"/>
    <property type="match status" value="1"/>
</dbReference>
<keyword evidence="3" id="KW-0336">GPI-anchor</keyword>
<keyword evidence="4 10" id="KW-0732">Signal</keyword>
<evidence type="ECO:0000256" key="5">
    <source>
        <dbReference type="ARBA" id="ARBA00023136"/>
    </source>
</evidence>
<dbReference type="AlphaFoldDB" id="A0ABD2ZBY2"/>
<evidence type="ECO:0000313" key="13">
    <source>
        <dbReference type="Proteomes" id="UP001630127"/>
    </source>
</evidence>
<gene>
    <name evidence="12" type="ORF">ACH5RR_022774</name>
</gene>
<evidence type="ECO:0000256" key="10">
    <source>
        <dbReference type="SAM" id="SignalP"/>
    </source>
</evidence>
<evidence type="ECO:0000256" key="2">
    <source>
        <dbReference type="ARBA" id="ARBA00022475"/>
    </source>
</evidence>
<dbReference type="GO" id="GO:0009506">
    <property type="term" value="C:plasmodesma"/>
    <property type="evidence" value="ECO:0007669"/>
    <property type="project" value="UniProtKB-ARBA"/>
</dbReference>
<dbReference type="SMART" id="SM00768">
    <property type="entry name" value="X8"/>
    <property type="match status" value="1"/>
</dbReference>
<feature type="compositionally biased region" description="Low complexity" evidence="9">
    <location>
        <begin position="309"/>
        <end position="321"/>
    </location>
</feature>
<keyword evidence="13" id="KW-1185">Reference proteome</keyword>
<organism evidence="12 13">
    <name type="scientific">Cinchona calisaya</name>
    <dbReference type="NCBI Taxonomy" id="153742"/>
    <lineage>
        <taxon>Eukaryota</taxon>
        <taxon>Viridiplantae</taxon>
        <taxon>Streptophyta</taxon>
        <taxon>Embryophyta</taxon>
        <taxon>Tracheophyta</taxon>
        <taxon>Spermatophyta</taxon>
        <taxon>Magnoliopsida</taxon>
        <taxon>eudicotyledons</taxon>
        <taxon>Gunneridae</taxon>
        <taxon>Pentapetalae</taxon>
        <taxon>asterids</taxon>
        <taxon>lamiids</taxon>
        <taxon>Gentianales</taxon>
        <taxon>Rubiaceae</taxon>
        <taxon>Cinchonoideae</taxon>
        <taxon>Cinchoneae</taxon>
        <taxon>Cinchona</taxon>
    </lineage>
</organism>
<evidence type="ECO:0000256" key="9">
    <source>
        <dbReference type="SAM" id="MobiDB-lite"/>
    </source>
</evidence>